<feature type="compositionally biased region" description="Pro residues" evidence="2">
    <location>
        <begin position="150"/>
        <end position="163"/>
    </location>
</feature>
<keyword evidence="4" id="KW-1185">Reference proteome</keyword>
<feature type="compositionally biased region" description="Low complexity" evidence="2">
    <location>
        <begin position="164"/>
        <end position="177"/>
    </location>
</feature>
<dbReference type="AlphaFoldDB" id="A0A915E4F2"/>
<sequence>MMLPNGRVYGEKSIRRLTKDREICCPRTNEVFSIDDSILGTGLGGAPPPPGPAPAPAPAANGLASLGQFSSLLSGAVPQGGGGGAGGAANAAQSIMAAFSNSGGGAGGNNPFGEFLSLGSAIGGGAPPPPPPGPSPPDLPSLPIPTFAPATPPSPALTWPPLPSTTVPTPSPAATVPPNTPLPFQPPPMPPAQPSKQVAQTSRPAPDYYDGQSDSNFAPAPPPPPPERFRQAVDAPPPPPPPEGLDTRLNLAATKHRMYAPNPSIFTFLEQVANSRKRTGRLADNFGQNFFKMLDEIHEYSNLTPSPVRTNNLLPNPGTDNSLPSGNALSDFSGGLTQRDARRANDFLDANHLMRAFLRTMSKMLLNH</sequence>
<dbReference type="Proteomes" id="UP000887574">
    <property type="component" value="Unplaced"/>
</dbReference>
<feature type="domain" description="RING-Gid-type" evidence="3">
    <location>
        <begin position="1"/>
        <end position="28"/>
    </location>
</feature>
<dbReference type="GO" id="GO:0061630">
    <property type="term" value="F:ubiquitin protein ligase activity"/>
    <property type="evidence" value="ECO:0007669"/>
    <property type="project" value="InterPro"/>
</dbReference>
<organism evidence="4 5">
    <name type="scientific">Ditylenchus dipsaci</name>
    <dbReference type="NCBI Taxonomy" id="166011"/>
    <lineage>
        <taxon>Eukaryota</taxon>
        <taxon>Metazoa</taxon>
        <taxon>Ecdysozoa</taxon>
        <taxon>Nematoda</taxon>
        <taxon>Chromadorea</taxon>
        <taxon>Rhabditida</taxon>
        <taxon>Tylenchina</taxon>
        <taxon>Tylenchomorpha</taxon>
        <taxon>Sphaerularioidea</taxon>
        <taxon>Anguinidae</taxon>
        <taxon>Anguininae</taxon>
        <taxon>Ditylenchus</taxon>
    </lineage>
</organism>
<dbReference type="InterPro" id="IPR044063">
    <property type="entry name" value="ZF_RING_GID"/>
</dbReference>
<feature type="compositionally biased region" description="Pro residues" evidence="2">
    <location>
        <begin position="46"/>
        <end position="57"/>
    </location>
</feature>
<feature type="compositionally biased region" description="Pro residues" evidence="2">
    <location>
        <begin position="126"/>
        <end position="143"/>
    </location>
</feature>
<feature type="compositionally biased region" description="Polar residues" evidence="2">
    <location>
        <begin position="308"/>
        <end position="330"/>
    </location>
</feature>
<accession>A0A915E4F2</accession>
<feature type="compositionally biased region" description="Pro residues" evidence="2">
    <location>
        <begin position="178"/>
        <end position="193"/>
    </location>
</feature>
<evidence type="ECO:0000256" key="1">
    <source>
        <dbReference type="PROSITE-ProRule" id="PRU01215"/>
    </source>
</evidence>
<name>A0A915E4F2_9BILA</name>
<evidence type="ECO:0000313" key="4">
    <source>
        <dbReference type="Proteomes" id="UP000887574"/>
    </source>
</evidence>
<evidence type="ECO:0000256" key="2">
    <source>
        <dbReference type="SAM" id="MobiDB-lite"/>
    </source>
</evidence>
<evidence type="ECO:0000313" key="5">
    <source>
        <dbReference type="WBParaSite" id="jg26598"/>
    </source>
</evidence>
<dbReference type="PROSITE" id="PS51867">
    <property type="entry name" value="ZF_RING_GID"/>
    <property type="match status" value="1"/>
</dbReference>
<keyword evidence="1" id="KW-0863">Zinc-finger</keyword>
<keyword evidence="1" id="KW-0862">Zinc</keyword>
<evidence type="ECO:0000259" key="3">
    <source>
        <dbReference type="PROSITE" id="PS51867"/>
    </source>
</evidence>
<feature type="region of interest" description="Disordered" evidence="2">
    <location>
        <begin position="40"/>
        <end position="62"/>
    </location>
</feature>
<protein>
    <submittedName>
        <fullName evidence="5">RING-Gid-type domain-containing protein</fullName>
    </submittedName>
</protein>
<keyword evidence="1" id="KW-0479">Metal-binding</keyword>
<feature type="region of interest" description="Disordered" evidence="2">
    <location>
        <begin position="118"/>
        <end position="247"/>
    </location>
</feature>
<dbReference type="GO" id="GO:0008270">
    <property type="term" value="F:zinc ion binding"/>
    <property type="evidence" value="ECO:0007669"/>
    <property type="project" value="UniProtKB-KW"/>
</dbReference>
<reference evidence="5" key="1">
    <citation type="submission" date="2022-11" db="UniProtKB">
        <authorList>
            <consortium name="WormBaseParasite"/>
        </authorList>
    </citation>
    <scope>IDENTIFICATION</scope>
</reference>
<proteinExistence type="predicted"/>
<feature type="zinc finger region" description="RING-Gid-type" evidence="1">
    <location>
        <begin position="1"/>
        <end position="28"/>
    </location>
</feature>
<dbReference type="WBParaSite" id="jg26598">
    <property type="protein sequence ID" value="jg26598"/>
    <property type="gene ID" value="jg26598"/>
</dbReference>
<feature type="region of interest" description="Disordered" evidence="2">
    <location>
        <begin position="308"/>
        <end position="334"/>
    </location>
</feature>